<accession>A0ABU5DLU0</accession>
<protein>
    <submittedName>
        <fullName evidence="2">DUF3617 domain-containing protein</fullName>
    </submittedName>
</protein>
<name>A0ABU5DLU0_9BURK</name>
<sequence length="180" mass="19457">MRQLILIVSLLAAASAQAQNMKPGLWEVRQQPQLDPKRQAQMEKAQQQMAAMPAEQRKMMEEMMAKRGVSMDFGGGGGVITVKMCVSEEQAKRNEPPVAGRANCTHDVQRSGDQIHTKFSCTDPVSEGTSDVTLRSGGDGFIAKTHISHTRDGKTDSIDATSEARWLGADCGGLKPMGAK</sequence>
<evidence type="ECO:0000256" key="1">
    <source>
        <dbReference type="SAM" id="SignalP"/>
    </source>
</evidence>
<keyword evidence="1" id="KW-0732">Signal</keyword>
<proteinExistence type="predicted"/>
<feature type="chain" id="PRO_5045568346" evidence="1">
    <location>
        <begin position="19"/>
        <end position="180"/>
    </location>
</feature>
<keyword evidence="3" id="KW-1185">Reference proteome</keyword>
<dbReference type="Proteomes" id="UP001285263">
    <property type="component" value="Unassembled WGS sequence"/>
</dbReference>
<evidence type="ECO:0000313" key="2">
    <source>
        <dbReference type="EMBL" id="MDY0746655.1"/>
    </source>
</evidence>
<dbReference type="Pfam" id="PF12276">
    <property type="entry name" value="DUF3617"/>
    <property type="match status" value="1"/>
</dbReference>
<reference evidence="2 3" key="1">
    <citation type="submission" date="2023-11" db="EMBL/GenBank/DDBJ databases">
        <title>Paucibacter sp. nov., isolated from fresh soil in Korea.</title>
        <authorList>
            <person name="Le N.T.T."/>
        </authorList>
    </citation>
    <scope>NUCLEOTIDE SEQUENCE [LARGE SCALE GENOMIC DNA]</scope>
    <source>
        <strain evidence="2 3">R3-3</strain>
    </source>
</reference>
<comment type="caution">
    <text evidence="2">The sequence shown here is derived from an EMBL/GenBank/DDBJ whole genome shotgun (WGS) entry which is preliminary data.</text>
</comment>
<dbReference type="InterPro" id="IPR022061">
    <property type="entry name" value="DUF3617"/>
</dbReference>
<gene>
    <name evidence="2" type="ORF">SNE35_19235</name>
</gene>
<organism evidence="2 3">
    <name type="scientific">Roseateles agri</name>
    <dbReference type="NCBI Taxonomy" id="3098619"/>
    <lineage>
        <taxon>Bacteria</taxon>
        <taxon>Pseudomonadati</taxon>
        <taxon>Pseudomonadota</taxon>
        <taxon>Betaproteobacteria</taxon>
        <taxon>Burkholderiales</taxon>
        <taxon>Sphaerotilaceae</taxon>
        <taxon>Roseateles</taxon>
    </lineage>
</organism>
<evidence type="ECO:0000313" key="3">
    <source>
        <dbReference type="Proteomes" id="UP001285263"/>
    </source>
</evidence>
<dbReference type="EMBL" id="JAXCLA010000006">
    <property type="protein sequence ID" value="MDY0746655.1"/>
    <property type="molecule type" value="Genomic_DNA"/>
</dbReference>
<feature type="signal peptide" evidence="1">
    <location>
        <begin position="1"/>
        <end position="18"/>
    </location>
</feature>
<dbReference type="RefSeq" id="WP_320424601.1">
    <property type="nucleotide sequence ID" value="NZ_JAXCLA010000006.1"/>
</dbReference>